<comment type="caution">
    <text evidence="7">The sequence shown here is derived from an EMBL/GenBank/DDBJ whole genome shotgun (WGS) entry which is preliminary data.</text>
</comment>
<dbReference type="RefSeq" id="XP_064854017.1">
    <property type="nucleotide sequence ID" value="XM_064997945.1"/>
</dbReference>
<evidence type="ECO:0000256" key="4">
    <source>
        <dbReference type="ARBA" id="ARBA00023128"/>
    </source>
</evidence>
<reference evidence="7 8" key="1">
    <citation type="journal article" date="2023" name="Elife">
        <title>Identification of key yeast species and microbe-microbe interactions impacting larval growth of Drosophila in the wild.</title>
        <authorList>
            <person name="Mure A."/>
            <person name="Sugiura Y."/>
            <person name="Maeda R."/>
            <person name="Honda K."/>
            <person name="Sakurai N."/>
            <person name="Takahashi Y."/>
            <person name="Watada M."/>
            <person name="Katoh T."/>
            <person name="Gotoh A."/>
            <person name="Gotoh Y."/>
            <person name="Taniguchi I."/>
            <person name="Nakamura K."/>
            <person name="Hayashi T."/>
            <person name="Katayama T."/>
            <person name="Uemura T."/>
            <person name="Hattori Y."/>
        </authorList>
    </citation>
    <scope>NUCLEOTIDE SEQUENCE [LARGE SCALE GENOMIC DNA]</scope>
    <source>
        <strain evidence="7 8">SC-9</strain>
    </source>
</reference>
<dbReference type="GO" id="GO:0005739">
    <property type="term" value="C:mitochondrion"/>
    <property type="evidence" value="ECO:0007669"/>
    <property type="project" value="UniProtKB-SubCell"/>
</dbReference>
<evidence type="ECO:0000256" key="6">
    <source>
        <dbReference type="ARBA" id="ARBA00035275"/>
    </source>
</evidence>
<dbReference type="EMBL" id="BTFZ01000011">
    <property type="protein sequence ID" value="GMM37021.1"/>
    <property type="molecule type" value="Genomic_DNA"/>
</dbReference>
<name>A0AAV5QR20_9ASCO</name>
<sequence>MAKTKTRTTVIKLISAAKTGFSRYVVRPRSSPLVTQMRYDPIVKQHVLFTEAKKRKIPETQALNFQRRPKSF</sequence>
<dbReference type="GO" id="GO:0006412">
    <property type="term" value="P:translation"/>
    <property type="evidence" value="ECO:0007669"/>
    <property type="project" value="InterPro"/>
</dbReference>
<dbReference type="InterPro" id="IPR038584">
    <property type="entry name" value="Ribosomal_bL33_sf"/>
</dbReference>
<evidence type="ECO:0000256" key="5">
    <source>
        <dbReference type="ARBA" id="ARBA00023274"/>
    </source>
</evidence>
<dbReference type="Gene3D" id="2.20.28.120">
    <property type="entry name" value="Ribosomal protein L33"/>
    <property type="match status" value="1"/>
</dbReference>
<keyword evidence="8" id="KW-1185">Reference proteome</keyword>
<comment type="subcellular location">
    <subcellularLocation>
        <location evidence="1">Mitochondrion</location>
    </subcellularLocation>
</comment>
<keyword evidence="3 7" id="KW-0689">Ribosomal protein</keyword>
<organism evidence="7 8">
    <name type="scientific">Saccharomycopsis crataegensis</name>
    <dbReference type="NCBI Taxonomy" id="43959"/>
    <lineage>
        <taxon>Eukaryota</taxon>
        <taxon>Fungi</taxon>
        <taxon>Dikarya</taxon>
        <taxon>Ascomycota</taxon>
        <taxon>Saccharomycotina</taxon>
        <taxon>Saccharomycetes</taxon>
        <taxon>Saccharomycopsidaceae</taxon>
        <taxon>Saccharomycopsis</taxon>
    </lineage>
</organism>
<dbReference type="AlphaFoldDB" id="A0AAV5QR20"/>
<dbReference type="GO" id="GO:1990904">
    <property type="term" value="C:ribonucleoprotein complex"/>
    <property type="evidence" value="ECO:0007669"/>
    <property type="project" value="UniProtKB-KW"/>
</dbReference>
<dbReference type="PANTHER" id="PTHR47037">
    <property type="entry name" value="39S RIBOSOMAL PROTEIN L33, MITOCHONDRIAL"/>
    <property type="match status" value="1"/>
</dbReference>
<dbReference type="PANTHER" id="PTHR47037:SF1">
    <property type="entry name" value="LARGE RIBOSOMAL SUBUNIT PROTEIN BL33M"/>
    <property type="match status" value="1"/>
</dbReference>
<keyword evidence="5" id="KW-0687">Ribonucleoprotein</keyword>
<proteinExistence type="inferred from homology"/>
<dbReference type="InterPro" id="IPR052008">
    <property type="entry name" value="Mitoribosomal_protein_bL33"/>
</dbReference>
<dbReference type="GeneID" id="90074996"/>
<comment type="similarity">
    <text evidence="2">Belongs to the bacterial ribosomal protein bL33 family.</text>
</comment>
<dbReference type="InterPro" id="IPR011332">
    <property type="entry name" value="Ribosomal_zn-bd"/>
</dbReference>
<evidence type="ECO:0000256" key="1">
    <source>
        <dbReference type="ARBA" id="ARBA00004173"/>
    </source>
</evidence>
<keyword evidence="4" id="KW-0496">Mitochondrion</keyword>
<evidence type="ECO:0000313" key="7">
    <source>
        <dbReference type="EMBL" id="GMM37021.1"/>
    </source>
</evidence>
<evidence type="ECO:0000313" key="8">
    <source>
        <dbReference type="Proteomes" id="UP001360560"/>
    </source>
</evidence>
<dbReference type="Proteomes" id="UP001360560">
    <property type="component" value="Unassembled WGS sequence"/>
</dbReference>
<evidence type="ECO:0000256" key="3">
    <source>
        <dbReference type="ARBA" id="ARBA00022980"/>
    </source>
</evidence>
<gene>
    <name evidence="7" type="ORF">DASC09_043460</name>
</gene>
<dbReference type="SUPFAM" id="SSF57829">
    <property type="entry name" value="Zn-binding ribosomal proteins"/>
    <property type="match status" value="1"/>
</dbReference>
<accession>A0AAV5QR20</accession>
<dbReference type="GO" id="GO:0005840">
    <property type="term" value="C:ribosome"/>
    <property type="evidence" value="ECO:0007669"/>
    <property type="project" value="UniProtKB-KW"/>
</dbReference>
<protein>
    <recommendedName>
        <fullName evidence="6">Large ribosomal subunit protein bL33m</fullName>
    </recommendedName>
</protein>
<evidence type="ECO:0000256" key="2">
    <source>
        <dbReference type="ARBA" id="ARBA00007596"/>
    </source>
</evidence>